<dbReference type="GO" id="GO:0005829">
    <property type="term" value="C:cytosol"/>
    <property type="evidence" value="ECO:0007669"/>
    <property type="project" value="TreeGrafter"/>
</dbReference>
<dbReference type="FunFam" id="3.30.300.30:FF:000010">
    <property type="entry name" value="Enterobactin synthetase component F"/>
    <property type="match status" value="1"/>
</dbReference>
<dbReference type="Gene3D" id="3.40.50.12780">
    <property type="entry name" value="N-terminal domain of ligase-like"/>
    <property type="match status" value="1"/>
</dbReference>
<dbReference type="InterPro" id="IPR045851">
    <property type="entry name" value="AMP-bd_C_sf"/>
</dbReference>
<dbReference type="Gene3D" id="3.40.50.1820">
    <property type="entry name" value="alpha/beta hydrolase"/>
    <property type="match status" value="1"/>
</dbReference>
<evidence type="ECO:0000313" key="7">
    <source>
        <dbReference type="Proteomes" id="UP000638353"/>
    </source>
</evidence>
<dbReference type="FunFam" id="2.30.38.10:FF:000001">
    <property type="entry name" value="Non-ribosomal peptide synthetase PvdI"/>
    <property type="match status" value="1"/>
</dbReference>
<gene>
    <name evidence="6" type="ORF">GCM10010334_33440</name>
</gene>
<dbReference type="InterPro" id="IPR029058">
    <property type="entry name" value="AB_hydrolase_fold"/>
</dbReference>
<dbReference type="Pfam" id="PF00550">
    <property type="entry name" value="PP-binding"/>
    <property type="match status" value="1"/>
</dbReference>
<dbReference type="Pfam" id="PF13193">
    <property type="entry name" value="AMP-binding_C"/>
    <property type="match status" value="1"/>
</dbReference>
<dbReference type="InterPro" id="IPR020802">
    <property type="entry name" value="TesA-like"/>
</dbReference>
<dbReference type="AlphaFoldDB" id="A0A918WY57"/>
<dbReference type="SMART" id="SM00823">
    <property type="entry name" value="PKS_PP"/>
    <property type="match status" value="1"/>
</dbReference>
<sequence>MTIPSAPHQATAPPTGTAPAGTRPAAAPRRAPRIEDILDLTPLQQGLLFHAEFDDTEEGLYSIQLGLRLEGGLDTAALWRAVDALFARHANLRAAFRHRRTGEPVQIIPDRVRVPCVEHDLSGLDPARAQSELERLAERQRTTRFDLGRPPALRFALVRLAETRHHLILTCHHILLDGWSLPLLVDELGTLYRTAAAGGRVPDDAGLPDVAPYRDHLTWLAGRDTESAKQEWRRALEGVDGPTYLVPGGRATGVPVKRQLTLSAAVSGRLTDLARGRGLTLNTVVQGAWGILLGRLTRRDDVIFGAVVSGRPPELPGAERMIGLFINTIPLRVRTRQDEPVAELLSRLQDEQSRLFEHQHVGLAETQRLASAGDLFDTLLLFQNYPSSPDEDVESGGLRIVATDSNDATHYPVSLMAVPGDEMLLDLTYRADAAVPGGAERLLGRLAAVLEQIARSPDIAVGDLDVVSADERALLLDEWNHTPGERAPVPPGVAAPIGRPIPRDRAYVLGPGGELLPPEVMGELHLAGAGLARGYINRPALTAAAFVPDPFGPPGTRMYRTGDLARWRADGQIEYLGRADHQVKIRGYRVELAEIEAVLAGHPALTGAAVLAREDTPGHKRLVGYAVARPGDRPGDDELRRHIGARLPDYMVPSVFVWLDSLPVTTHGKVDRKALPAPGSSGTGTGPKPRTAKEKALCAAIGEVLDVPDVTLDDNLFDLGCDSLTAALLIGRVNAALGLRLNIRSLYESPTAAGILAEAGADKEGASAAGLDTLLPIRADGGRAPLFCFHPGSGLSWCYTGFARHLGPDQPILGLQAAILVDPDAAPDTVEHMAERCLELMRRVQPSGPYRLLGWSFGGVVAHAVACLLQQRGERVEFVALLDSFPLASPDGPDGGHTPADERRLFAEGLGLDPAPLAEGEITPRRVLDAASAEGNALSELDEQAVTALMKAAAHHIGLMSRHTPGVFHGDVLSFDAGSGRPVPESSAELWRPFVTGAIENHVVAGPHMAMTSPRALDHIGPIVSRRLSGTDD</sequence>
<keyword evidence="3" id="KW-0597">Phosphoprotein</keyword>
<dbReference type="InterPro" id="IPR036736">
    <property type="entry name" value="ACP-like_sf"/>
</dbReference>
<dbReference type="Pfam" id="PF00975">
    <property type="entry name" value="Thioesterase"/>
    <property type="match status" value="1"/>
</dbReference>
<evidence type="ECO:0000256" key="2">
    <source>
        <dbReference type="ARBA" id="ARBA00022450"/>
    </source>
</evidence>
<dbReference type="Gene3D" id="3.30.300.30">
    <property type="match status" value="1"/>
</dbReference>
<accession>A0A918WY57</accession>
<evidence type="ECO:0000259" key="5">
    <source>
        <dbReference type="PROSITE" id="PS50075"/>
    </source>
</evidence>
<feature type="compositionally biased region" description="Low complexity" evidence="4">
    <location>
        <begin position="10"/>
        <end position="29"/>
    </location>
</feature>
<feature type="domain" description="Carrier" evidence="5">
    <location>
        <begin position="688"/>
        <end position="763"/>
    </location>
</feature>
<feature type="region of interest" description="Disordered" evidence="4">
    <location>
        <begin position="1"/>
        <end position="29"/>
    </location>
</feature>
<evidence type="ECO:0000256" key="1">
    <source>
        <dbReference type="ARBA" id="ARBA00001957"/>
    </source>
</evidence>
<dbReference type="RefSeq" id="WP_189824164.1">
    <property type="nucleotide sequence ID" value="NZ_BMVC01000006.1"/>
</dbReference>
<dbReference type="Gene3D" id="3.30.559.10">
    <property type="entry name" value="Chloramphenicol acetyltransferase-like domain"/>
    <property type="match status" value="1"/>
</dbReference>
<dbReference type="PROSITE" id="PS50075">
    <property type="entry name" value="CARRIER"/>
    <property type="match status" value="1"/>
</dbReference>
<dbReference type="Proteomes" id="UP000638353">
    <property type="component" value="Unassembled WGS sequence"/>
</dbReference>
<feature type="region of interest" description="Disordered" evidence="4">
    <location>
        <begin position="670"/>
        <end position="691"/>
    </location>
</feature>
<dbReference type="SUPFAM" id="SSF52777">
    <property type="entry name" value="CoA-dependent acyltransferases"/>
    <property type="match status" value="2"/>
</dbReference>
<dbReference type="SUPFAM" id="SSF53474">
    <property type="entry name" value="alpha/beta-Hydrolases"/>
    <property type="match status" value="1"/>
</dbReference>
<proteinExistence type="predicted"/>
<dbReference type="EMBL" id="BMVC01000006">
    <property type="protein sequence ID" value="GHC94923.1"/>
    <property type="molecule type" value="Genomic_DNA"/>
</dbReference>
<dbReference type="PANTHER" id="PTHR45527">
    <property type="entry name" value="NONRIBOSOMAL PEPTIDE SYNTHETASE"/>
    <property type="match status" value="1"/>
</dbReference>
<dbReference type="PANTHER" id="PTHR45527:SF1">
    <property type="entry name" value="FATTY ACID SYNTHASE"/>
    <property type="match status" value="1"/>
</dbReference>
<comment type="caution">
    <text evidence="6">The sequence shown here is derived from an EMBL/GenBank/DDBJ whole genome shotgun (WGS) entry which is preliminary data.</text>
</comment>
<dbReference type="InterPro" id="IPR009081">
    <property type="entry name" value="PP-bd_ACP"/>
</dbReference>
<reference evidence="6" key="2">
    <citation type="submission" date="2020-09" db="EMBL/GenBank/DDBJ databases">
        <authorList>
            <person name="Sun Q."/>
            <person name="Ohkuma M."/>
        </authorList>
    </citation>
    <scope>NUCLEOTIDE SEQUENCE</scope>
    <source>
        <strain evidence="6">JCM 4637</strain>
    </source>
</reference>
<dbReference type="Pfam" id="PF00668">
    <property type="entry name" value="Condensation"/>
    <property type="match status" value="1"/>
</dbReference>
<dbReference type="GO" id="GO:0044550">
    <property type="term" value="P:secondary metabolite biosynthetic process"/>
    <property type="evidence" value="ECO:0007669"/>
    <property type="project" value="TreeGrafter"/>
</dbReference>
<comment type="cofactor">
    <cofactor evidence="1">
        <name>pantetheine 4'-phosphate</name>
        <dbReference type="ChEBI" id="CHEBI:47942"/>
    </cofactor>
</comment>
<dbReference type="GO" id="GO:0003824">
    <property type="term" value="F:catalytic activity"/>
    <property type="evidence" value="ECO:0007669"/>
    <property type="project" value="InterPro"/>
</dbReference>
<dbReference type="CDD" id="cd19543">
    <property type="entry name" value="DCL_NRPS"/>
    <property type="match status" value="1"/>
</dbReference>
<dbReference type="SUPFAM" id="SSF56801">
    <property type="entry name" value="Acetyl-CoA synthetase-like"/>
    <property type="match status" value="1"/>
</dbReference>
<organism evidence="6 7">
    <name type="scientific">Streptomyces finlayi</name>
    <dbReference type="NCBI Taxonomy" id="67296"/>
    <lineage>
        <taxon>Bacteria</taxon>
        <taxon>Bacillati</taxon>
        <taxon>Actinomycetota</taxon>
        <taxon>Actinomycetes</taxon>
        <taxon>Kitasatosporales</taxon>
        <taxon>Streptomycetaceae</taxon>
        <taxon>Streptomyces</taxon>
    </lineage>
</organism>
<dbReference type="SMART" id="SM00824">
    <property type="entry name" value="PKS_TE"/>
    <property type="match status" value="1"/>
</dbReference>
<dbReference type="InterPro" id="IPR001242">
    <property type="entry name" value="Condensation_dom"/>
</dbReference>
<dbReference type="InterPro" id="IPR023213">
    <property type="entry name" value="CAT-like_dom_sf"/>
</dbReference>
<dbReference type="GO" id="GO:0031177">
    <property type="term" value="F:phosphopantetheine binding"/>
    <property type="evidence" value="ECO:0007669"/>
    <property type="project" value="InterPro"/>
</dbReference>
<protein>
    <recommendedName>
        <fullName evidence="5">Carrier domain-containing protein</fullName>
    </recommendedName>
</protein>
<keyword evidence="2" id="KW-0596">Phosphopantetheine</keyword>
<dbReference type="InterPro" id="IPR020806">
    <property type="entry name" value="PKS_PP-bd"/>
</dbReference>
<dbReference type="GO" id="GO:0043041">
    <property type="term" value="P:amino acid activation for nonribosomal peptide biosynthetic process"/>
    <property type="evidence" value="ECO:0007669"/>
    <property type="project" value="TreeGrafter"/>
</dbReference>
<dbReference type="InterPro" id="IPR001031">
    <property type="entry name" value="Thioesterase"/>
</dbReference>
<reference evidence="6" key="1">
    <citation type="journal article" date="2014" name="Int. J. Syst. Evol. Microbiol.">
        <title>Complete genome sequence of Corynebacterium casei LMG S-19264T (=DSM 44701T), isolated from a smear-ripened cheese.</title>
        <authorList>
            <consortium name="US DOE Joint Genome Institute (JGI-PGF)"/>
            <person name="Walter F."/>
            <person name="Albersmeier A."/>
            <person name="Kalinowski J."/>
            <person name="Ruckert C."/>
        </authorList>
    </citation>
    <scope>NUCLEOTIDE SEQUENCE</scope>
    <source>
        <strain evidence="6">JCM 4637</strain>
    </source>
</reference>
<evidence type="ECO:0000313" key="6">
    <source>
        <dbReference type="EMBL" id="GHC94923.1"/>
    </source>
</evidence>
<dbReference type="InterPro" id="IPR025110">
    <property type="entry name" value="AMP-bd_C"/>
</dbReference>
<dbReference type="GO" id="GO:0017000">
    <property type="term" value="P:antibiotic biosynthetic process"/>
    <property type="evidence" value="ECO:0007669"/>
    <property type="project" value="UniProtKB-ARBA"/>
</dbReference>
<evidence type="ECO:0000256" key="4">
    <source>
        <dbReference type="SAM" id="MobiDB-lite"/>
    </source>
</evidence>
<dbReference type="SUPFAM" id="SSF47336">
    <property type="entry name" value="ACP-like"/>
    <property type="match status" value="1"/>
</dbReference>
<dbReference type="GO" id="GO:0008610">
    <property type="term" value="P:lipid biosynthetic process"/>
    <property type="evidence" value="ECO:0007669"/>
    <property type="project" value="UniProtKB-ARBA"/>
</dbReference>
<name>A0A918WY57_9ACTN</name>
<evidence type="ECO:0000256" key="3">
    <source>
        <dbReference type="ARBA" id="ARBA00022553"/>
    </source>
</evidence>
<dbReference type="InterPro" id="IPR042099">
    <property type="entry name" value="ANL_N_sf"/>
</dbReference>
<dbReference type="Gene3D" id="3.30.559.30">
    <property type="entry name" value="Nonribosomal peptide synthetase, condensation domain"/>
    <property type="match status" value="1"/>
</dbReference>